<dbReference type="EMBL" id="SOAN01000003">
    <property type="protein sequence ID" value="TDS86539.1"/>
    <property type="molecule type" value="Genomic_DNA"/>
</dbReference>
<organism evidence="1 2">
    <name type="scientific">Nesterenkonia aurantiaca</name>
    <dbReference type="NCBI Taxonomy" id="1436010"/>
    <lineage>
        <taxon>Bacteria</taxon>
        <taxon>Bacillati</taxon>
        <taxon>Actinomycetota</taxon>
        <taxon>Actinomycetes</taxon>
        <taxon>Micrococcales</taxon>
        <taxon>Micrococcaceae</taxon>
        <taxon>Nesterenkonia</taxon>
    </lineage>
</organism>
<evidence type="ECO:0000313" key="2">
    <source>
        <dbReference type="Proteomes" id="UP000294506"/>
    </source>
</evidence>
<comment type="caution">
    <text evidence="1">The sequence shown here is derived from an EMBL/GenBank/DDBJ whole genome shotgun (WGS) entry which is preliminary data.</text>
</comment>
<keyword evidence="2" id="KW-1185">Reference proteome</keyword>
<proteinExistence type="predicted"/>
<dbReference type="Proteomes" id="UP000294506">
    <property type="component" value="Unassembled WGS sequence"/>
</dbReference>
<evidence type="ECO:0000313" key="1">
    <source>
        <dbReference type="EMBL" id="TDS86539.1"/>
    </source>
</evidence>
<accession>A0A4R7G5G0</accession>
<reference evidence="1 2" key="1">
    <citation type="submission" date="2019-03" db="EMBL/GenBank/DDBJ databases">
        <title>Genomic Encyclopedia of Type Strains, Phase III (KMG-III): the genomes of soil and plant-associated and newly described type strains.</title>
        <authorList>
            <person name="Whitman W."/>
        </authorList>
    </citation>
    <scope>NUCLEOTIDE SEQUENCE [LARGE SCALE GENOMIC DNA]</scope>
    <source>
        <strain evidence="1 2">DSM 27373</strain>
    </source>
</reference>
<dbReference type="AlphaFoldDB" id="A0A4R7G5G0"/>
<protein>
    <submittedName>
        <fullName evidence="1">Uncharacterized protein</fullName>
    </submittedName>
</protein>
<name>A0A4R7G5G0_9MICC</name>
<sequence>MVTRATLQWESSVTAVAERLQQDVNEETTSGT</sequence>
<gene>
    <name evidence="1" type="ORF">EV640_103230</name>
</gene>